<dbReference type="Pfam" id="PF26168">
    <property type="entry name" value="Glyco_transf_N"/>
    <property type="match status" value="1"/>
</dbReference>
<dbReference type="PANTHER" id="PTHR48047:SF143">
    <property type="entry name" value="UDP-GLYCOSYLTRANSFERASE 73D1"/>
    <property type="match status" value="1"/>
</dbReference>
<comment type="caution">
    <text evidence="6">The sequence shown here is derived from an EMBL/GenBank/DDBJ whole genome shotgun (WGS) entry which is preliminary data.</text>
</comment>
<dbReference type="EMBL" id="JANJYI010000003">
    <property type="protein sequence ID" value="KAK2655016.1"/>
    <property type="molecule type" value="Genomic_DNA"/>
</dbReference>
<keyword evidence="3" id="KW-0808">Transferase</keyword>
<dbReference type="Gene3D" id="3.40.50.2000">
    <property type="entry name" value="Glycogen Phosphorylase B"/>
    <property type="match status" value="2"/>
</dbReference>
<dbReference type="PROSITE" id="PS00375">
    <property type="entry name" value="UDPGT"/>
    <property type="match status" value="1"/>
</dbReference>
<dbReference type="AlphaFoldDB" id="A0AAE0CL11"/>
<keyword evidence="2" id="KW-0328">Glycosyltransferase</keyword>
<reference evidence="6" key="1">
    <citation type="journal article" date="2023" name="Plant J.">
        <title>Genome sequences and population genomics provide insights into the demographic history, inbreeding, and mutation load of two 'living fossil' tree species of Dipteronia.</title>
        <authorList>
            <person name="Feng Y."/>
            <person name="Comes H.P."/>
            <person name="Chen J."/>
            <person name="Zhu S."/>
            <person name="Lu R."/>
            <person name="Zhang X."/>
            <person name="Li P."/>
            <person name="Qiu J."/>
            <person name="Olsen K.M."/>
            <person name="Qiu Y."/>
        </authorList>
    </citation>
    <scope>NUCLEOTIDE SEQUENCE</scope>
    <source>
        <strain evidence="6">KIB01</strain>
    </source>
</reference>
<feature type="region of interest" description="Disordered" evidence="4">
    <location>
        <begin position="550"/>
        <end position="579"/>
    </location>
</feature>
<protein>
    <recommendedName>
        <fullName evidence="5">Glycosyltransferase N-terminal domain-containing protein</fullName>
    </recommendedName>
</protein>
<organism evidence="6 7">
    <name type="scientific">Dipteronia dyeriana</name>
    <dbReference type="NCBI Taxonomy" id="168575"/>
    <lineage>
        <taxon>Eukaryota</taxon>
        <taxon>Viridiplantae</taxon>
        <taxon>Streptophyta</taxon>
        <taxon>Embryophyta</taxon>
        <taxon>Tracheophyta</taxon>
        <taxon>Spermatophyta</taxon>
        <taxon>Magnoliopsida</taxon>
        <taxon>eudicotyledons</taxon>
        <taxon>Gunneridae</taxon>
        <taxon>Pentapetalae</taxon>
        <taxon>rosids</taxon>
        <taxon>malvids</taxon>
        <taxon>Sapindales</taxon>
        <taxon>Sapindaceae</taxon>
        <taxon>Hippocastanoideae</taxon>
        <taxon>Acereae</taxon>
        <taxon>Dipteronia</taxon>
    </lineage>
</organism>
<dbReference type="Proteomes" id="UP001280121">
    <property type="component" value="Unassembled WGS sequence"/>
</dbReference>
<name>A0AAE0CL11_9ROSI</name>
<dbReference type="SUPFAM" id="SSF53756">
    <property type="entry name" value="UDP-Glycosyltransferase/glycogen phosphorylase"/>
    <property type="match status" value="1"/>
</dbReference>
<evidence type="ECO:0000313" key="6">
    <source>
        <dbReference type="EMBL" id="KAK2655016.1"/>
    </source>
</evidence>
<evidence type="ECO:0000313" key="7">
    <source>
        <dbReference type="Proteomes" id="UP001280121"/>
    </source>
</evidence>
<dbReference type="CDD" id="cd03784">
    <property type="entry name" value="GT1_Gtf-like"/>
    <property type="match status" value="1"/>
</dbReference>
<dbReference type="Pfam" id="PF00201">
    <property type="entry name" value="UDPGT"/>
    <property type="match status" value="1"/>
</dbReference>
<dbReference type="InterPro" id="IPR058980">
    <property type="entry name" value="Glyco_transf_N"/>
</dbReference>
<feature type="compositionally biased region" description="Polar residues" evidence="4">
    <location>
        <begin position="550"/>
        <end position="560"/>
    </location>
</feature>
<accession>A0AAE0CL11</accession>
<evidence type="ECO:0000256" key="1">
    <source>
        <dbReference type="ARBA" id="ARBA00009995"/>
    </source>
</evidence>
<gene>
    <name evidence="6" type="ORF">Ddye_008068</name>
</gene>
<dbReference type="GO" id="GO:0035251">
    <property type="term" value="F:UDP-glucosyltransferase activity"/>
    <property type="evidence" value="ECO:0007669"/>
    <property type="project" value="TreeGrafter"/>
</dbReference>
<feature type="compositionally biased region" description="Low complexity" evidence="4">
    <location>
        <begin position="484"/>
        <end position="497"/>
    </location>
</feature>
<dbReference type="InterPro" id="IPR002213">
    <property type="entry name" value="UDP_glucos_trans"/>
</dbReference>
<evidence type="ECO:0000256" key="2">
    <source>
        <dbReference type="ARBA" id="ARBA00022676"/>
    </source>
</evidence>
<evidence type="ECO:0000256" key="3">
    <source>
        <dbReference type="ARBA" id="ARBA00022679"/>
    </source>
</evidence>
<dbReference type="PANTHER" id="PTHR48047">
    <property type="entry name" value="GLYCOSYLTRANSFERASE"/>
    <property type="match status" value="1"/>
</dbReference>
<sequence>MAPHFVLIPLMAQGHMIPMIDMARLFAEQGVIVSLVTTPHNASRFETTIHRSNKQYDDDQLPNIQLVRFPFPCNQVGLPAGYENLDTLPSRDLLKKFYNALDMLQEPLEEFLEKANPPPSCIISDKCLSWTSKVAQKFKIPRLVFHGMCCFSLLSSHNVMLYNAHNSVTSDSEPFLVPGLPQRIEVTKAQLPGTFVSLSDLDDVRNKMREAELSAYGVVVNSFDELEHGCAEEYEKSIEKKVWCIGPVSLCNKKYEDKFERGNRASIDEKNCLEWLNSKKERSVIYACLGSLCRLVVAQLIELGLALEASNKPFIWVVKTGDQNSSKELEKWLKEERFEERTKGRGLVINGWAPQVFILSHKAIGGFLTHCGWNSTIEAVCCGLPMLTWPLFAEQFFNEKLIVEVLKIGVQVGVDIPVRWGEEERVGVAVKRDEIEKAVNMLMDGGEEGEKRIERARELEVKARQAMDKDGSSYINMCSISMASGSGSRDGPRRSISMKGKGRMTDNLDSDDKFIDEEMLDVMEKQALLLVFKSRSGAVVKLDGDVGTSQFGDAPTSTPHASLPQDGVSEGQTPKKRGLEMPSTILRLERVLEFQMCKVLRTLPFQQYL</sequence>
<evidence type="ECO:0000256" key="4">
    <source>
        <dbReference type="SAM" id="MobiDB-lite"/>
    </source>
</evidence>
<proteinExistence type="inferred from homology"/>
<dbReference type="FunFam" id="3.40.50.2000:FF:000047">
    <property type="entry name" value="Glycosyltransferase"/>
    <property type="match status" value="1"/>
</dbReference>
<dbReference type="InterPro" id="IPR035595">
    <property type="entry name" value="UDP_glycos_trans_CS"/>
</dbReference>
<keyword evidence="7" id="KW-1185">Reference proteome</keyword>
<feature type="domain" description="Glycosyltransferase N-terminal" evidence="5">
    <location>
        <begin position="6"/>
        <end position="248"/>
    </location>
</feature>
<dbReference type="FunFam" id="3.40.50.2000:FF:000071">
    <property type="entry name" value="Glycosyltransferase"/>
    <property type="match status" value="1"/>
</dbReference>
<evidence type="ECO:0000259" key="5">
    <source>
        <dbReference type="Pfam" id="PF26168"/>
    </source>
</evidence>
<comment type="similarity">
    <text evidence="1">Belongs to the UDP-glycosyltransferase family.</text>
</comment>
<feature type="region of interest" description="Disordered" evidence="4">
    <location>
        <begin position="484"/>
        <end position="503"/>
    </location>
</feature>